<evidence type="ECO:0000256" key="3">
    <source>
        <dbReference type="ARBA" id="ARBA00022448"/>
    </source>
</evidence>
<dbReference type="InterPro" id="IPR002067">
    <property type="entry name" value="MCP"/>
</dbReference>
<organism evidence="13 14">
    <name type="scientific">Acaromyces ingoldii</name>
    <dbReference type="NCBI Taxonomy" id="215250"/>
    <lineage>
        <taxon>Eukaryota</taxon>
        <taxon>Fungi</taxon>
        <taxon>Dikarya</taxon>
        <taxon>Basidiomycota</taxon>
        <taxon>Ustilaginomycotina</taxon>
        <taxon>Exobasidiomycetes</taxon>
        <taxon>Exobasidiales</taxon>
        <taxon>Cryptobasidiaceae</taxon>
        <taxon>Acaromyces</taxon>
    </lineage>
</organism>
<evidence type="ECO:0000256" key="1">
    <source>
        <dbReference type="ARBA" id="ARBA00004448"/>
    </source>
</evidence>
<keyword evidence="8" id="KW-0496">Mitochondrion</keyword>
<proteinExistence type="inferred from homology"/>
<dbReference type="AlphaFoldDB" id="A0A316YYP4"/>
<gene>
    <name evidence="13" type="ORF">FA10DRAFT_264917</name>
</gene>
<feature type="repeat" description="Solcar" evidence="10">
    <location>
        <begin position="345"/>
        <end position="436"/>
    </location>
</feature>
<keyword evidence="6" id="KW-0999">Mitochondrion inner membrane</keyword>
<dbReference type="GO" id="GO:1990542">
    <property type="term" value="P:mitochondrial transmembrane transport"/>
    <property type="evidence" value="ECO:0007669"/>
    <property type="project" value="InterPro"/>
</dbReference>
<feature type="region of interest" description="Disordered" evidence="12">
    <location>
        <begin position="1"/>
        <end position="22"/>
    </location>
</feature>
<dbReference type="Proteomes" id="UP000245768">
    <property type="component" value="Unassembled WGS sequence"/>
</dbReference>
<evidence type="ECO:0000256" key="9">
    <source>
        <dbReference type="ARBA" id="ARBA00023136"/>
    </source>
</evidence>
<keyword evidence="14" id="KW-1185">Reference proteome</keyword>
<dbReference type="Gene3D" id="1.50.40.10">
    <property type="entry name" value="Mitochondrial carrier domain"/>
    <property type="match status" value="2"/>
</dbReference>
<evidence type="ECO:0000256" key="2">
    <source>
        <dbReference type="ARBA" id="ARBA00006375"/>
    </source>
</evidence>
<feature type="repeat" description="Solcar" evidence="10">
    <location>
        <begin position="124"/>
        <end position="210"/>
    </location>
</feature>
<keyword evidence="3 11" id="KW-0813">Transport</keyword>
<dbReference type="GeneID" id="37042757"/>
<dbReference type="FunCoup" id="A0A316YYP4">
    <property type="interactions" value="327"/>
</dbReference>
<dbReference type="EMBL" id="KZ819634">
    <property type="protein sequence ID" value="PWN94379.1"/>
    <property type="molecule type" value="Genomic_DNA"/>
</dbReference>
<feature type="repeat" description="Solcar" evidence="10">
    <location>
        <begin position="232"/>
        <end position="324"/>
    </location>
</feature>
<comment type="subcellular location">
    <subcellularLocation>
        <location evidence="1">Mitochondrion inner membrane</location>
        <topology evidence="1">Multi-pass membrane protein</topology>
    </subcellularLocation>
</comment>
<dbReference type="InParanoid" id="A0A316YYP4"/>
<protein>
    <submittedName>
        <fullName evidence="13">Mitochondrial carrier</fullName>
    </submittedName>
</protein>
<evidence type="ECO:0000256" key="11">
    <source>
        <dbReference type="RuleBase" id="RU000488"/>
    </source>
</evidence>
<dbReference type="PRINTS" id="PR00926">
    <property type="entry name" value="MITOCARRIER"/>
</dbReference>
<evidence type="ECO:0000256" key="12">
    <source>
        <dbReference type="SAM" id="MobiDB-lite"/>
    </source>
</evidence>
<dbReference type="PROSITE" id="PS50920">
    <property type="entry name" value="SOLCAR"/>
    <property type="match status" value="3"/>
</dbReference>
<evidence type="ECO:0000256" key="5">
    <source>
        <dbReference type="ARBA" id="ARBA00022737"/>
    </source>
</evidence>
<dbReference type="InterPro" id="IPR023395">
    <property type="entry name" value="MCP_dom_sf"/>
</dbReference>
<evidence type="ECO:0000256" key="7">
    <source>
        <dbReference type="ARBA" id="ARBA00022989"/>
    </source>
</evidence>
<keyword evidence="9 10" id="KW-0472">Membrane</keyword>
<name>A0A316YYP4_9BASI</name>
<evidence type="ECO:0000256" key="4">
    <source>
        <dbReference type="ARBA" id="ARBA00022692"/>
    </source>
</evidence>
<reference evidence="13 14" key="1">
    <citation type="journal article" date="2018" name="Mol. Biol. Evol.">
        <title>Broad Genomic Sampling Reveals a Smut Pathogenic Ancestry of the Fungal Clade Ustilaginomycotina.</title>
        <authorList>
            <person name="Kijpornyongpan T."/>
            <person name="Mondo S.J."/>
            <person name="Barry K."/>
            <person name="Sandor L."/>
            <person name="Lee J."/>
            <person name="Lipzen A."/>
            <person name="Pangilinan J."/>
            <person name="LaButti K."/>
            <person name="Hainaut M."/>
            <person name="Henrissat B."/>
            <person name="Grigoriev I.V."/>
            <person name="Spatafora J.W."/>
            <person name="Aime M.C."/>
        </authorList>
    </citation>
    <scope>NUCLEOTIDE SEQUENCE [LARGE SCALE GENOMIC DNA]</scope>
    <source>
        <strain evidence="13 14">MCA 4198</strain>
    </source>
</reference>
<dbReference type="RefSeq" id="XP_025381577.1">
    <property type="nucleotide sequence ID" value="XM_025520841.1"/>
</dbReference>
<dbReference type="InterPro" id="IPR018108">
    <property type="entry name" value="MCP_transmembrane"/>
</dbReference>
<evidence type="ECO:0000313" key="14">
    <source>
        <dbReference type="Proteomes" id="UP000245768"/>
    </source>
</evidence>
<dbReference type="SUPFAM" id="SSF103506">
    <property type="entry name" value="Mitochondrial carrier"/>
    <property type="match status" value="1"/>
</dbReference>
<dbReference type="InterPro" id="IPR045315">
    <property type="entry name" value="Mtm1-like"/>
</dbReference>
<keyword evidence="4 10" id="KW-0812">Transmembrane</keyword>
<evidence type="ECO:0000256" key="6">
    <source>
        <dbReference type="ARBA" id="ARBA00022792"/>
    </source>
</evidence>
<dbReference type="STRING" id="215250.A0A316YYP4"/>
<keyword evidence="5" id="KW-0677">Repeat</keyword>
<sequence>MDMEVENEAGPSSRKTRSVSKRNKAIAAVSGAMVTSLTMTPFDVIKTRLQTQRALDPLFQPPTRAGSVTCCQPTIQAPTFDEAGKLCRYDPRMDAQTRASTSPHLKPRIPRATPAVHHATDMRPRVMPNVFVSASNMSATACAFPDREVAARELRAVASEGRLGGLWDGAIKIGRQEGIKGLWRGLSPTLVMTVPSQVTYMTCYDHFRLYFLELGPEVHSSGQVSLSNVTPHTLGASLAAGAIARSISATLVTPLELLRTRLQATTSGASNGVERGLSNVFRDLGRQVSREGPTVMFRGLVPTLYRDVPFSAIYFAGYESMKRVLTGSGLGERNDDAMGARTKSQEFATAFVSGATSGIVAAVFTQPFDLIKTRLQAEQGGGSNTANGRSVLSMARNIVQNEGGFMGLFQGMSPRAAKVAPACGIMIASFEVVGRWLEDHS</sequence>
<evidence type="ECO:0000256" key="10">
    <source>
        <dbReference type="PROSITE-ProRule" id="PRU00282"/>
    </source>
</evidence>
<dbReference type="PANTHER" id="PTHR45760:SF2">
    <property type="entry name" value="FI19922P1-RELATED"/>
    <property type="match status" value="1"/>
</dbReference>
<dbReference type="GO" id="GO:0005743">
    <property type="term" value="C:mitochondrial inner membrane"/>
    <property type="evidence" value="ECO:0007669"/>
    <property type="project" value="UniProtKB-SubCell"/>
</dbReference>
<dbReference type="OrthoDB" id="1747031at2759"/>
<evidence type="ECO:0000256" key="8">
    <source>
        <dbReference type="ARBA" id="ARBA00023128"/>
    </source>
</evidence>
<comment type="similarity">
    <text evidence="2 11">Belongs to the mitochondrial carrier (TC 2.A.29) family.</text>
</comment>
<dbReference type="Pfam" id="PF00153">
    <property type="entry name" value="Mito_carr"/>
    <property type="match status" value="4"/>
</dbReference>
<evidence type="ECO:0000313" key="13">
    <source>
        <dbReference type="EMBL" id="PWN94379.1"/>
    </source>
</evidence>
<dbReference type="PANTHER" id="PTHR45760">
    <property type="entry name" value="FI19922P1-RELATED"/>
    <property type="match status" value="1"/>
</dbReference>
<accession>A0A316YYP4</accession>
<keyword evidence="7" id="KW-1133">Transmembrane helix</keyword>